<dbReference type="InterPro" id="IPR025980">
    <property type="entry name" value="ATP-Sase_PUA-like_dom"/>
</dbReference>
<dbReference type="InterPro" id="IPR015947">
    <property type="entry name" value="PUA-like_sf"/>
</dbReference>
<proteinExistence type="predicted"/>
<protein>
    <recommendedName>
        <fullName evidence="2">ATP-sulfurylase PUA-like domain-containing protein</fullName>
    </recommendedName>
</protein>
<dbReference type="SUPFAM" id="SSF88697">
    <property type="entry name" value="PUA domain-like"/>
    <property type="match status" value="1"/>
</dbReference>
<accession>A0ABT4ZET0</accession>
<name>A0ABT4ZET0_9RHOB</name>
<keyword evidence="4" id="KW-1185">Reference proteome</keyword>
<evidence type="ECO:0000313" key="4">
    <source>
        <dbReference type="Proteomes" id="UP001165641"/>
    </source>
</evidence>
<reference evidence="3" key="1">
    <citation type="submission" date="2022-12" db="EMBL/GenBank/DDBJ databases">
        <title>Paracoccus onchidii sp. nov., isolated from a marine invertebrate from the South China Sea.</title>
        <authorList>
            <person name="Xu S."/>
            <person name="Liu Z."/>
            <person name="Xu Y."/>
        </authorList>
    </citation>
    <scope>NUCLEOTIDE SEQUENCE</scope>
    <source>
        <strain evidence="3">Z330</strain>
    </source>
</reference>
<dbReference type="PANTHER" id="PTHR42700">
    <property type="entry name" value="SULFATE ADENYLYLTRANSFERASE"/>
    <property type="match status" value="1"/>
</dbReference>
<dbReference type="PANTHER" id="PTHR42700:SF1">
    <property type="entry name" value="SULFATE ADENYLYLTRANSFERASE"/>
    <property type="match status" value="1"/>
</dbReference>
<keyword evidence="1" id="KW-0808">Transferase</keyword>
<sequence length="317" mass="34207">MSAPHQIRIPQLFVSPESALALEEDAGRILSWTLSEAQASELDLLMNGGLFPLKGFLSQADYDSVLSDMQLSSGQFWPMPLTLDVTTAFADDVEPGMDIALRDCDGAVLAIMSVTDKWRPDREHEARTVFASSASTDPRAQTFLQTTRPIYLGGKVKGIRARTTENQPLMPSGPNGLRSYFHEHGAMSVAFHAIDERLDAGRIAELVAAARDVQAKCLIHLVADSSIAGQADDIAGQYATADNAASAIQPFVVSAEHLRPGAGLRYLLWLGLIARNHGATHVLIPRDTNLAPHAREKSLRQLSASLGSRAGVTFVTL</sequence>
<gene>
    <name evidence="3" type="ORF">PAF17_10255</name>
</gene>
<dbReference type="Pfam" id="PF14306">
    <property type="entry name" value="PUA_2"/>
    <property type="match status" value="1"/>
</dbReference>
<feature type="domain" description="ATP-sulfurylase PUA-like" evidence="2">
    <location>
        <begin position="3"/>
        <end position="159"/>
    </location>
</feature>
<dbReference type="Proteomes" id="UP001165641">
    <property type="component" value="Unassembled WGS sequence"/>
</dbReference>
<organism evidence="3 4">
    <name type="scientific">Paracoccus onchidii</name>
    <dbReference type="NCBI Taxonomy" id="3017813"/>
    <lineage>
        <taxon>Bacteria</taxon>
        <taxon>Pseudomonadati</taxon>
        <taxon>Pseudomonadota</taxon>
        <taxon>Alphaproteobacteria</taxon>
        <taxon>Rhodobacterales</taxon>
        <taxon>Paracoccaceae</taxon>
        <taxon>Paracoccus</taxon>
    </lineage>
</organism>
<evidence type="ECO:0000256" key="1">
    <source>
        <dbReference type="ARBA" id="ARBA00022679"/>
    </source>
</evidence>
<dbReference type="InterPro" id="IPR050512">
    <property type="entry name" value="Sulf_AdTrans/APS_kinase"/>
</dbReference>
<comment type="caution">
    <text evidence="3">The sequence shown here is derived from an EMBL/GenBank/DDBJ whole genome shotgun (WGS) entry which is preliminary data.</text>
</comment>
<evidence type="ECO:0000259" key="2">
    <source>
        <dbReference type="Pfam" id="PF14306"/>
    </source>
</evidence>
<dbReference type="RefSeq" id="WP_271888999.1">
    <property type="nucleotide sequence ID" value="NZ_JAQBIE010000011.1"/>
</dbReference>
<dbReference type="EMBL" id="JAQBIE010000011">
    <property type="protein sequence ID" value="MDB6177883.1"/>
    <property type="molecule type" value="Genomic_DNA"/>
</dbReference>
<evidence type="ECO:0000313" key="3">
    <source>
        <dbReference type="EMBL" id="MDB6177883.1"/>
    </source>
</evidence>
<dbReference type="Gene3D" id="3.10.400.10">
    <property type="entry name" value="Sulfate adenylyltransferase"/>
    <property type="match status" value="1"/>
</dbReference>